<evidence type="ECO:0000313" key="2">
    <source>
        <dbReference type="EMBL" id="GGH23516.1"/>
    </source>
</evidence>
<sequence length="231" mass="24012">MLGSAMPMTPEDADALAGEYVLGTLGADERAAFGRALERDPALRALVADWERRLSPLAQGVEPVSPTADVWRAIAQAIGPDPVVQLRRQVLRWRVATGVAAALAASLAIAPWLRPAAPPAAGRYVAVVNRSGDLPALIVRVDVATGAVTLRPVAMEPPAGRSLELWYIRDGAAPRSLGVVHDGAQQVAAPAELRNDARTSITFAVSVEPSGGSPTGGPTGPVIYSGKLIPE</sequence>
<comment type="caution">
    <text evidence="2">The sequence shown here is derived from an EMBL/GenBank/DDBJ whole genome shotgun (WGS) entry which is preliminary data.</text>
</comment>
<reference evidence="2" key="2">
    <citation type="submission" date="2020-09" db="EMBL/GenBank/DDBJ databases">
        <authorList>
            <person name="Sun Q."/>
            <person name="Zhou Y."/>
        </authorList>
    </citation>
    <scope>NUCLEOTIDE SEQUENCE</scope>
    <source>
        <strain evidence="2">CGMCC 1.12214</strain>
    </source>
</reference>
<reference evidence="2" key="1">
    <citation type="journal article" date="2014" name="Int. J. Syst. Evol. Microbiol.">
        <title>Complete genome sequence of Corynebacterium casei LMG S-19264T (=DSM 44701T), isolated from a smear-ripened cheese.</title>
        <authorList>
            <consortium name="US DOE Joint Genome Institute (JGI-PGF)"/>
            <person name="Walter F."/>
            <person name="Albersmeier A."/>
            <person name="Kalinowski J."/>
            <person name="Ruckert C."/>
        </authorList>
    </citation>
    <scope>NUCLEOTIDE SEQUENCE</scope>
    <source>
        <strain evidence="2">CGMCC 1.12214</strain>
    </source>
</reference>
<dbReference type="GO" id="GO:0016989">
    <property type="term" value="F:sigma factor antagonist activity"/>
    <property type="evidence" value="ECO:0007669"/>
    <property type="project" value="TreeGrafter"/>
</dbReference>
<gene>
    <name evidence="2" type="ORF">GCM10007036_29330</name>
</gene>
<dbReference type="PANTHER" id="PTHR37461:SF1">
    <property type="entry name" value="ANTI-SIGMA-K FACTOR RSKA"/>
    <property type="match status" value="1"/>
</dbReference>
<dbReference type="GO" id="GO:0006417">
    <property type="term" value="P:regulation of translation"/>
    <property type="evidence" value="ECO:0007669"/>
    <property type="project" value="TreeGrafter"/>
</dbReference>
<proteinExistence type="predicted"/>
<dbReference type="GO" id="GO:0005886">
    <property type="term" value="C:plasma membrane"/>
    <property type="evidence" value="ECO:0007669"/>
    <property type="project" value="InterPro"/>
</dbReference>
<accession>A0A917I7X5</accession>
<organism evidence="2 3">
    <name type="scientific">Alsobacter metallidurans</name>
    <dbReference type="NCBI Taxonomy" id="340221"/>
    <lineage>
        <taxon>Bacteria</taxon>
        <taxon>Pseudomonadati</taxon>
        <taxon>Pseudomonadota</taxon>
        <taxon>Alphaproteobacteria</taxon>
        <taxon>Hyphomicrobiales</taxon>
        <taxon>Alsobacteraceae</taxon>
        <taxon>Alsobacter</taxon>
    </lineage>
</organism>
<dbReference type="Pfam" id="PF10099">
    <property type="entry name" value="RskA_C"/>
    <property type="match status" value="1"/>
</dbReference>
<dbReference type="EMBL" id="BMES01000002">
    <property type="protein sequence ID" value="GGH23516.1"/>
    <property type="molecule type" value="Genomic_DNA"/>
</dbReference>
<evidence type="ECO:0000259" key="1">
    <source>
        <dbReference type="Pfam" id="PF10099"/>
    </source>
</evidence>
<dbReference type="AlphaFoldDB" id="A0A917I7X5"/>
<feature type="domain" description="Anti-sigma K factor RskA C-terminal" evidence="1">
    <location>
        <begin position="98"/>
        <end position="222"/>
    </location>
</feature>
<dbReference type="InterPro" id="IPR051474">
    <property type="entry name" value="Anti-sigma-K/W_factor"/>
</dbReference>
<name>A0A917I7X5_9HYPH</name>
<dbReference type="PANTHER" id="PTHR37461">
    <property type="entry name" value="ANTI-SIGMA-K FACTOR RSKA"/>
    <property type="match status" value="1"/>
</dbReference>
<dbReference type="InterPro" id="IPR018764">
    <property type="entry name" value="RskA_C"/>
</dbReference>
<protein>
    <submittedName>
        <fullName evidence="2">Anti-sigma K factor RskA</fullName>
    </submittedName>
</protein>
<evidence type="ECO:0000313" key="3">
    <source>
        <dbReference type="Proteomes" id="UP000603912"/>
    </source>
</evidence>
<keyword evidence="3" id="KW-1185">Reference proteome</keyword>
<dbReference type="Proteomes" id="UP000603912">
    <property type="component" value="Unassembled WGS sequence"/>
</dbReference>